<dbReference type="AlphaFoldDB" id="A0A553NEF3"/>
<keyword evidence="2 5" id="KW-0813">Transport</keyword>
<dbReference type="OMA" id="SNTIWFL"/>
<dbReference type="GO" id="GO:0015031">
    <property type="term" value="P:protein transport"/>
    <property type="evidence" value="ECO:0007669"/>
    <property type="project" value="UniProtKB-KW"/>
</dbReference>
<evidence type="ECO:0000256" key="4">
    <source>
        <dbReference type="ARBA" id="ARBA00026169"/>
    </source>
</evidence>
<keyword evidence="9" id="KW-1185">Reference proteome</keyword>
<dbReference type="GO" id="GO:0000145">
    <property type="term" value="C:exocyst"/>
    <property type="evidence" value="ECO:0007669"/>
    <property type="project" value="InterPro"/>
</dbReference>
<evidence type="ECO:0000256" key="2">
    <source>
        <dbReference type="ARBA" id="ARBA00022448"/>
    </source>
</evidence>
<accession>A0A553NEF3</accession>
<proteinExistence type="inferred from homology"/>
<keyword evidence="3 5" id="KW-0268">Exocytosis</keyword>
<dbReference type="SUPFAM" id="SSF74788">
    <property type="entry name" value="Cullin repeat-like"/>
    <property type="match status" value="1"/>
</dbReference>
<dbReference type="InterPro" id="IPR004140">
    <property type="entry name" value="Exo70"/>
</dbReference>
<dbReference type="InterPro" id="IPR016159">
    <property type="entry name" value="Cullin_repeat-like_dom_sf"/>
</dbReference>
<dbReference type="PANTHER" id="PTHR12542">
    <property type="entry name" value="EXOCYST COMPLEX PROTEIN EXO70"/>
    <property type="match status" value="1"/>
</dbReference>
<feature type="domain" description="Exocyst complex subunit Exo70 C-terminal" evidence="7">
    <location>
        <begin position="340"/>
        <end position="709"/>
    </location>
</feature>
<evidence type="ECO:0000313" key="9">
    <source>
        <dbReference type="Proteomes" id="UP000318571"/>
    </source>
</evidence>
<evidence type="ECO:0000313" key="8">
    <source>
        <dbReference type="EMBL" id="TRY63811.1"/>
    </source>
</evidence>
<dbReference type="PANTHER" id="PTHR12542:SF41">
    <property type="entry name" value="EXOCYST COMPLEX COMPONENT 7"/>
    <property type="match status" value="1"/>
</dbReference>
<dbReference type="OrthoDB" id="1922221at2759"/>
<dbReference type="Proteomes" id="UP000318571">
    <property type="component" value="Chromosome 10"/>
</dbReference>
<protein>
    <recommendedName>
        <fullName evidence="4 5">Exocyst complex component 7</fullName>
    </recommendedName>
    <alternativeName>
        <fullName evidence="5">Exocyst complex component Exo70</fullName>
    </alternativeName>
</protein>
<gene>
    <name evidence="8" type="ORF">TCAL_00431</name>
</gene>
<reference evidence="8 9" key="1">
    <citation type="journal article" date="2018" name="Nat. Ecol. Evol.">
        <title>Genomic signatures of mitonuclear coevolution across populations of Tigriopus californicus.</title>
        <authorList>
            <person name="Barreto F.S."/>
            <person name="Watson E.T."/>
            <person name="Lima T.G."/>
            <person name="Willett C.S."/>
            <person name="Edmands S."/>
            <person name="Li W."/>
            <person name="Burton R.S."/>
        </authorList>
    </citation>
    <scope>NUCLEOTIDE SEQUENCE [LARGE SCALE GENOMIC DNA]</scope>
    <source>
        <strain evidence="8 9">San Diego</strain>
    </source>
</reference>
<comment type="caution">
    <text evidence="8">The sequence shown here is derived from an EMBL/GenBank/DDBJ whole genome shotgun (WGS) entry which is preliminary data.</text>
</comment>
<comment type="function">
    <text evidence="5">Component of the exocyst complex involved in the docking of exocytic vesicles with fusion sites on the plasma membrane.</text>
</comment>
<evidence type="ECO:0000256" key="1">
    <source>
        <dbReference type="ARBA" id="ARBA00006756"/>
    </source>
</evidence>
<dbReference type="Pfam" id="PF03081">
    <property type="entry name" value="Exo70_C"/>
    <property type="match status" value="1"/>
</dbReference>
<dbReference type="GO" id="GO:0005546">
    <property type="term" value="F:phosphatidylinositol-4,5-bisphosphate binding"/>
    <property type="evidence" value="ECO:0007669"/>
    <property type="project" value="InterPro"/>
</dbReference>
<dbReference type="GO" id="GO:0006887">
    <property type="term" value="P:exocytosis"/>
    <property type="evidence" value="ECO:0007669"/>
    <property type="project" value="UniProtKB-KW"/>
</dbReference>
<organism evidence="8 9">
    <name type="scientific">Tigriopus californicus</name>
    <name type="common">Marine copepod</name>
    <dbReference type="NCBI Taxonomy" id="6832"/>
    <lineage>
        <taxon>Eukaryota</taxon>
        <taxon>Metazoa</taxon>
        <taxon>Ecdysozoa</taxon>
        <taxon>Arthropoda</taxon>
        <taxon>Crustacea</taxon>
        <taxon>Multicrustacea</taxon>
        <taxon>Hexanauplia</taxon>
        <taxon>Copepoda</taxon>
        <taxon>Harpacticoida</taxon>
        <taxon>Harpacticidae</taxon>
        <taxon>Tigriopus</taxon>
    </lineage>
</organism>
<evidence type="ECO:0000256" key="5">
    <source>
        <dbReference type="RuleBase" id="RU365026"/>
    </source>
</evidence>
<keyword evidence="5" id="KW-0653">Protein transport</keyword>
<evidence type="ECO:0000256" key="3">
    <source>
        <dbReference type="ARBA" id="ARBA00022483"/>
    </source>
</evidence>
<keyword evidence="6" id="KW-0175">Coiled coil</keyword>
<evidence type="ECO:0000259" key="7">
    <source>
        <dbReference type="Pfam" id="PF03081"/>
    </source>
</evidence>
<sequence length="716" mass="81026">MTAWVLGGRDPTEVKLSVQRRLEVEEERLATLEESLKASKHLTSGMDSILASFESKLSKLEGTILPVYQETENLQRRQENIDMTLSALDHVIAFYKVADEVEKTVESGPTLGEAGSLEHYLHTMSRLKGALDYFERHNPQSIELENVKTRYEKGGEALSREFRDLVERHSKAIPPPQLLDAIVLEDDQSVDSNRDDFASLHPFPEDVQTNLIQIAEWLNLNDHDHFLHVYGVERGKVVMQSLDQLKHHRKSMSGGSVRQLKVSPSLPRKFSSPMVMESGSGTPTGKKVSRIQSSLNRKFSSLSHRMEAATGLTVGRRSLGGAIQEDAAGEWEVDTFCLCVTALQRLMKSEQVLMVGIIPPHFQKPVFERIVKESMASVITDGEAIIGRVKSAVSNNDFLAIMSLFYIIRNLMSLKPQMDRTLDGSDVGIRSKYNSLINQFFGTGSMALDGFVDGIRSDATTKEKMPRDGTVFQLTSNVILFLEQLLDYVETISAILTQDTSYNQTLLRCPRKISVNDRSHALVGIYIRKVLIQLNLTLVNKSETYPDAFLKAIFRLNNNEYILKSLQKCGLLDVVQLAEPECEENYNAMILEQKRLYSQSWGRVLNYIWSPDDIPTAILMAPGRLSDKYCRIIKEKFAGFNKEIEDIATTQRSYSVPDVELRESLKRDNKEYILPKYNSFYEKYVNVAFTKHPEKYVKYTPAQVSALIDCFFDAAA</sequence>
<comment type="similarity">
    <text evidence="1 5">Belongs to the EXO70 family.</text>
</comment>
<dbReference type="EMBL" id="VCGU01000458">
    <property type="protein sequence ID" value="TRY63811.1"/>
    <property type="molecule type" value="Genomic_DNA"/>
</dbReference>
<name>A0A553NEF3_TIGCA</name>
<evidence type="ECO:0000256" key="6">
    <source>
        <dbReference type="SAM" id="Coils"/>
    </source>
</evidence>
<dbReference type="InterPro" id="IPR046364">
    <property type="entry name" value="Exo70_C"/>
</dbReference>
<feature type="coiled-coil region" evidence="6">
    <location>
        <begin position="15"/>
        <end position="42"/>
    </location>
</feature>
<dbReference type="STRING" id="6832.A0A553NEF3"/>
<dbReference type="Gene3D" id="1.20.1280.170">
    <property type="entry name" value="Exocyst complex component Exo70"/>
    <property type="match status" value="2"/>
</dbReference>